<evidence type="ECO:0000313" key="2">
    <source>
        <dbReference type="EMBL" id="ERL46595.1"/>
    </source>
</evidence>
<keyword evidence="2" id="KW-0687">Ribonucleoprotein</keyword>
<dbReference type="InterPro" id="IPR011256">
    <property type="entry name" value="Reg_factor_effector_dom_sf"/>
</dbReference>
<name>U2WSP7_9PROT</name>
<comment type="caution">
    <text evidence="2">The sequence shown here is derived from an EMBL/GenBank/DDBJ whole genome shotgun (WGS) entry which is preliminary data.</text>
</comment>
<dbReference type="SUPFAM" id="SSF55136">
    <property type="entry name" value="Probable bacterial effector-binding domain"/>
    <property type="match status" value="1"/>
</dbReference>
<protein>
    <submittedName>
        <fullName evidence="2">30S ribosomal protein S15</fullName>
    </submittedName>
</protein>
<dbReference type="GO" id="GO:0005840">
    <property type="term" value="C:ribosome"/>
    <property type="evidence" value="ECO:0007669"/>
    <property type="project" value="UniProtKB-KW"/>
</dbReference>
<feature type="signal peptide" evidence="1">
    <location>
        <begin position="1"/>
        <end position="18"/>
    </location>
</feature>
<accession>U2WSP7</accession>
<dbReference type="Gene3D" id="3.20.80.10">
    <property type="entry name" value="Regulatory factor, effector binding domain"/>
    <property type="match status" value="1"/>
</dbReference>
<keyword evidence="3" id="KW-1185">Reference proteome</keyword>
<keyword evidence="2" id="KW-0689">Ribosomal protein</keyword>
<sequence>MKLIILTIAMLFSLPAWAEIEQPNYKVILEKGIFAIRDYTSVMAVETEVFSSRKEAASDAFRRLFRYISGENEDNLEISMTSPVAQTLANQNYDDSAERWIVRFFLPRNMAEENIPLPSEKGVTVSKLKAQRFASVSFRGSQSDKKIEENTAKLKAFIAQNGYEASGRPIYAFYDPPFIPWFLRDNEILLPVKLNQQNIENPGGNKAK</sequence>
<dbReference type="PANTHER" id="PTHR11220">
    <property type="entry name" value="HEME-BINDING PROTEIN-RELATED"/>
    <property type="match status" value="1"/>
</dbReference>
<feature type="chain" id="PRO_5004635698" evidence="1">
    <location>
        <begin position="19"/>
        <end position="208"/>
    </location>
</feature>
<dbReference type="PANTHER" id="PTHR11220:SF1">
    <property type="entry name" value="HEME-BINDING PROTEIN 2"/>
    <property type="match status" value="1"/>
</dbReference>
<dbReference type="STRING" id="1397666.RS24_01598"/>
<gene>
    <name evidence="2" type="primary">rpsO</name>
    <name evidence="2" type="ORF">RS24_01598</name>
</gene>
<dbReference type="Proteomes" id="UP000016762">
    <property type="component" value="Unassembled WGS sequence"/>
</dbReference>
<dbReference type="eggNOG" id="COG3449">
    <property type="taxonomic scope" value="Bacteria"/>
</dbReference>
<keyword evidence="1" id="KW-0732">Signal</keyword>
<organism evidence="2 3">
    <name type="scientific">Candidatus Micropelagius thuwalensis</name>
    <dbReference type="NCBI Taxonomy" id="1397666"/>
    <lineage>
        <taxon>Bacteria</taxon>
        <taxon>Pseudomonadati</taxon>
        <taxon>Pseudomonadota</taxon>
        <taxon>Alphaproteobacteria</taxon>
        <taxon>PS1 clade</taxon>
        <taxon>Candidatus Micropelagius</taxon>
    </lineage>
</organism>
<dbReference type="RefSeq" id="WP_021777573.1">
    <property type="nucleotide sequence ID" value="NZ_AWXE01000004.1"/>
</dbReference>
<evidence type="ECO:0000256" key="1">
    <source>
        <dbReference type="SAM" id="SignalP"/>
    </source>
</evidence>
<dbReference type="EMBL" id="AWXE01000004">
    <property type="protein sequence ID" value="ERL46595.1"/>
    <property type="molecule type" value="Genomic_DNA"/>
</dbReference>
<proteinExistence type="predicted"/>
<dbReference type="OrthoDB" id="2156220at2"/>
<dbReference type="Pfam" id="PF04832">
    <property type="entry name" value="SOUL"/>
    <property type="match status" value="1"/>
</dbReference>
<evidence type="ECO:0000313" key="3">
    <source>
        <dbReference type="Proteomes" id="UP000016762"/>
    </source>
</evidence>
<dbReference type="AlphaFoldDB" id="U2WSP7"/>
<dbReference type="InterPro" id="IPR006917">
    <property type="entry name" value="SOUL_heme-bd"/>
</dbReference>
<reference evidence="2 3" key="1">
    <citation type="journal article" date="2014" name="FEMS Microbiol. Ecol.">
        <title>Genomic differentiation among two strains of the PS1 clade isolated from geographically separated marine habitats.</title>
        <authorList>
            <person name="Jimenez-Infante F."/>
            <person name="Ngugi D.K."/>
            <person name="Alam I."/>
            <person name="Rashid M."/>
            <person name="Baalawi W."/>
            <person name="Kamau A.A."/>
            <person name="Bajic V.B."/>
            <person name="Stingl U."/>
        </authorList>
    </citation>
    <scope>NUCLEOTIDE SEQUENCE [LARGE SCALE GENOMIC DNA]</scope>
    <source>
        <strain evidence="2 3">RS24</strain>
    </source>
</reference>